<feature type="region of interest" description="Disordered" evidence="1">
    <location>
        <begin position="672"/>
        <end position="732"/>
    </location>
</feature>
<feature type="region of interest" description="Disordered" evidence="1">
    <location>
        <begin position="779"/>
        <end position="800"/>
    </location>
</feature>
<reference evidence="2" key="1">
    <citation type="submission" date="2020-05" db="EMBL/GenBank/DDBJ databases">
        <title>WGS assembly of Panicum virgatum.</title>
        <authorList>
            <person name="Lovell J.T."/>
            <person name="Jenkins J."/>
            <person name="Shu S."/>
            <person name="Juenger T.E."/>
            <person name="Schmutz J."/>
        </authorList>
    </citation>
    <scope>NUCLEOTIDE SEQUENCE</scope>
    <source>
        <strain evidence="2">AP13</strain>
    </source>
</reference>
<evidence type="ECO:0000256" key="1">
    <source>
        <dbReference type="SAM" id="MobiDB-lite"/>
    </source>
</evidence>
<dbReference type="PANTHER" id="PTHR33170:SF41">
    <property type="entry name" value="CCHC-TYPE DOMAIN-CONTAINING PROTEIN"/>
    <property type="match status" value="1"/>
</dbReference>
<protein>
    <recommendedName>
        <fullName evidence="4">CCHC-type domain-containing protein</fullName>
    </recommendedName>
</protein>
<sequence length="839" mass="90581">MTDSEASVEEEIVLEEDNMSTPEFIAEAAAAGFSMKELKQAEQELSPSQVCSEPNNSRSLAEKIVSVLVQRKLESRPWKGPLPPPRVSPPRTSGDAIASAKRINGTNSRQRNEIGPCSLHIQVCQSLPSIGRALSAPPRLTLGPAVLQRKTSDAVHLDGNPGQTIIKAKKPPVICTKLNSLVQSAVGYEKVQTGPGVLFRPTKGLAIFSRTGTKHFCPSIRFQSPRPSFSLRRSYVDVVRDGRSGMAGRGVALGLNNSRPKMPGARGDGGAQTNFGAAPNNFNGYNQGFNPGFDPGFNPGYSGHGGGRFGGGRGRRVYRGGYGGGRGRRGRGYGDRGYYNYDYNYVNGSYDGGLNGGRGWHTSEGAAATGIGHSHQASAQQGQHKEVTVEGLATAKTAPATSTDLAAGSSGTGVGAMQESDKMQIDGETVTTQGAIKGSGKNKPPYCFRCLTKGHVMSECTTTLCRAVCDGDDHVTKACPLSKGVKPTAIPCGFAVEGLGFYYIPYTEKQKNKTESRDAVGDDLRGFSYCGASIKWNWVIEETGDKSFATTFPSEAELQRMVLWGPVVARGANAKMEIKEKKDTEIWKYEIPKIWIQFRGIPKEFKDFPIIWAIGSIFGVTSMVDMKFTKRYGRPRMKVAVINPDLIPEFVDIVIGDFVYELQLRVEKEGGENNHLPINMDEQPKEDGDKDKEKNPEEAGKEFNAKNAGDAHPRDKELGKEGTANGKGSAPSALMAAQATALSSIADPNNDRLTVVLNPTGAADNTGAWVAESFYGQTAHDGTSKKTPATTPTRKSKRNMMLADQDSIERASQLKARKNLEVSNNQGTEHVNSFISFFR</sequence>
<feature type="compositionally biased region" description="Basic and acidic residues" evidence="1">
    <location>
        <begin position="682"/>
        <end position="720"/>
    </location>
</feature>
<dbReference type="AlphaFoldDB" id="A0A8T0PU35"/>
<evidence type="ECO:0008006" key="4">
    <source>
        <dbReference type="Google" id="ProtNLM"/>
    </source>
</evidence>
<proteinExistence type="predicted"/>
<dbReference type="Proteomes" id="UP000823388">
    <property type="component" value="Chromosome 8K"/>
</dbReference>
<dbReference type="PANTHER" id="PTHR33170">
    <property type="entry name" value="DUF4283 DOMAIN-CONTAINING PROTEIN-RELATED"/>
    <property type="match status" value="1"/>
</dbReference>
<organism evidence="2 3">
    <name type="scientific">Panicum virgatum</name>
    <name type="common">Blackwell switchgrass</name>
    <dbReference type="NCBI Taxonomy" id="38727"/>
    <lineage>
        <taxon>Eukaryota</taxon>
        <taxon>Viridiplantae</taxon>
        <taxon>Streptophyta</taxon>
        <taxon>Embryophyta</taxon>
        <taxon>Tracheophyta</taxon>
        <taxon>Spermatophyta</taxon>
        <taxon>Magnoliopsida</taxon>
        <taxon>Liliopsida</taxon>
        <taxon>Poales</taxon>
        <taxon>Poaceae</taxon>
        <taxon>PACMAD clade</taxon>
        <taxon>Panicoideae</taxon>
        <taxon>Panicodae</taxon>
        <taxon>Paniceae</taxon>
        <taxon>Panicinae</taxon>
        <taxon>Panicum</taxon>
        <taxon>Panicum sect. Hiantes</taxon>
    </lineage>
</organism>
<comment type="caution">
    <text evidence="2">The sequence shown here is derived from an EMBL/GenBank/DDBJ whole genome shotgun (WGS) entry which is preliminary data.</text>
</comment>
<gene>
    <name evidence="2" type="ORF">PVAP13_8KG342202</name>
</gene>
<evidence type="ECO:0000313" key="3">
    <source>
        <dbReference type="Proteomes" id="UP000823388"/>
    </source>
</evidence>
<feature type="compositionally biased region" description="Acidic residues" evidence="1">
    <location>
        <begin position="1"/>
        <end position="18"/>
    </location>
</feature>
<dbReference type="EMBL" id="CM029051">
    <property type="protein sequence ID" value="KAG2563989.1"/>
    <property type="molecule type" value="Genomic_DNA"/>
</dbReference>
<keyword evidence="3" id="KW-1185">Reference proteome</keyword>
<evidence type="ECO:0000313" key="2">
    <source>
        <dbReference type="EMBL" id="KAG2563989.1"/>
    </source>
</evidence>
<feature type="region of interest" description="Disordered" evidence="1">
    <location>
        <begin position="1"/>
        <end position="20"/>
    </location>
</feature>
<feature type="region of interest" description="Disordered" evidence="1">
    <location>
        <begin position="76"/>
        <end position="95"/>
    </location>
</feature>
<accession>A0A8T0PU35</accession>
<name>A0A8T0PU35_PANVG</name>